<dbReference type="RefSeq" id="XP_067814592.1">
    <property type="nucleotide sequence ID" value="XM_067958315.1"/>
</dbReference>
<proteinExistence type="predicted"/>
<name>A0A976FE39_BRELC</name>
<comment type="caution">
    <text evidence="1">The sequence shown here is derived from an EMBL/GenBank/DDBJ whole genome shotgun (WGS) entry which is preliminary data.</text>
</comment>
<gene>
    <name evidence="1" type="ORF">CCR75_000207</name>
</gene>
<reference evidence="1 2" key="1">
    <citation type="journal article" date="2021" name="Genome Biol.">
        <title>AFLAP: assembly-free linkage analysis pipeline using k-mers from genome sequencing data.</title>
        <authorList>
            <person name="Fletcher K."/>
            <person name="Zhang L."/>
            <person name="Gil J."/>
            <person name="Han R."/>
            <person name="Cavanaugh K."/>
            <person name="Michelmore R."/>
        </authorList>
    </citation>
    <scope>NUCLEOTIDE SEQUENCE [LARGE SCALE GENOMIC DNA]</scope>
    <source>
        <strain evidence="1 2">SF5</strain>
    </source>
</reference>
<evidence type="ECO:0000313" key="2">
    <source>
        <dbReference type="Proteomes" id="UP000294530"/>
    </source>
</evidence>
<sequence>MLRYVVGSTRRAASSSLKKYEGSAPWLTQIDGVIDQSFVNVNTSLDHLNTTHSTRLIRIKNPAVGQMPAINALYTAVEAVKELFRKLEKSSDLNTFLRLLCAVLRRIAKRHFLVAMYFEADENNRDNSMLHFVTKIPGVLDTLTNEREKIEDIKSDLILAKRHVSQMFSSYLTRMQNSRFLKSFCSNTCTIQLRRHVIVTVRAMMDNKPTHASDLASVVKGVCESCARCTRPNAQQSTLADQKMSRMLTWLSFLMITKGRKKAFQSHLSSRKDDHCIRRFVRLKLLHQVLRRRKQQEIRA</sequence>
<accession>A0A976FE39</accession>
<organism evidence="1 2">
    <name type="scientific">Bremia lactucae</name>
    <name type="common">Lettuce downy mildew</name>
    <dbReference type="NCBI Taxonomy" id="4779"/>
    <lineage>
        <taxon>Eukaryota</taxon>
        <taxon>Sar</taxon>
        <taxon>Stramenopiles</taxon>
        <taxon>Oomycota</taxon>
        <taxon>Peronosporomycetes</taxon>
        <taxon>Peronosporales</taxon>
        <taxon>Peronosporaceae</taxon>
        <taxon>Bremia</taxon>
    </lineage>
</organism>
<dbReference type="AlphaFoldDB" id="A0A976FE39"/>
<keyword evidence="2" id="KW-1185">Reference proteome</keyword>
<evidence type="ECO:0000313" key="1">
    <source>
        <dbReference type="EMBL" id="TDH65093.1"/>
    </source>
</evidence>
<dbReference type="OrthoDB" id="272977at2759"/>
<protein>
    <submittedName>
        <fullName evidence="1">Uncharacterized protein</fullName>
    </submittedName>
</protein>
<dbReference type="KEGG" id="blac:94343986"/>
<dbReference type="GeneID" id="94343986"/>
<dbReference type="Proteomes" id="UP000294530">
    <property type="component" value="Unassembled WGS sequence"/>
</dbReference>
<dbReference type="EMBL" id="SHOA02000002">
    <property type="protein sequence ID" value="TDH65093.1"/>
    <property type="molecule type" value="Genomic_DNA"/>
</dbReference>